<dbReference type="InterPro" id="IPR018044">
    <property type="entry name" value="Peptidase_S11"/>
</dbReference>
<dbReference type="AlphaFoldDB" id="A0A1G6C8H4"/>
<comment type="similarity">
    <text evidence="1 9">Belongs to the peptidase S11 family.</text>
</comment>
<evidence type="ECO:0000256" key="2">
    <source>
        <dbReference type="ARBA" id="ARBA00022729"/>
    </source>
</evidence>
<protein>
    <submittedName>
        <fullName evidence="12">D-alanyl-D-alanine carboxypeptidase</fullName>
    </submittedName>
</protein>
<evidence type="ECO:0000313" key="12">
    <source>
        <dbReference type="EMBL" id="SDB29094.1"/>
    </source>
</evidence>
<keyword evidence="5" id="KW-0573">Peptidoglycan synthesis</keyword>
<dbReference type="STRING" id="665467.SAMN02982931_02181"/>
<sequence length="282" mass="30606">MFRGLRHRGRTLAIVALALGLAGQAGSAAVAAPKAAIVVDAETGKILYSDQADASRHPASLTKMMTLYMLFTSINSGRMSSRTQIAMSPHCAAQPPTKLGLKPGQTIRARDAILALVTKSANDVACAVGEHISGTESAFAQAMTAKARQLGMTRTVFRNASGLPDPAQVTTARDMAILGKALQDDFPRSFKYFDTKSFRYDGKTYTNHNKLLGRVDGVDGIKTGYTRASGFNLVCSANRGGRELIAVVLGGNTGRARDQRMTELLEEYLPPERKRWRLFRRR</sequence>
<dbReference type="PANTHER" id="PTHR21581:SF6">
    <property type="entry name" value="TRAFFICKING PROTEIN PARTICLE COMPLEX SUBUNIT 12"/>
    <property type="match status" value="1"/>
</dbReference>
<feature type="chain" id="PRO_5011631704" evidence="10">
    <location>
        <begin position="28"/>
        <end position="282"/>
    </location>
</feature>
<dbReference type="SUPFAM" id="SSF56601">
    <property type="entry name" value="beta-lactamase/transpeptidase-like"/>
    <property type="match status" value="1"/>
</dbReference>
<feature type="active site" description="Proton acceptor" evidence="7">
    <location>
        <position position="63"/>
    </location>
</feature>
<reference evidence="12 13" key="1">
    <citation type="submission" date="2016-10" db="EMBL/GenBank/DDBJ databases">
        <authorList>
            <person name="de Groot N.N."/>
        </authorList>
    </citation>
    <scope>NUCLEOTIDE SEQUENCE [LARGE SCALE GENOMIC DNA]</scope>
    <source>
        <strain evidence="12 13">ATCC 35022</strain>
    </source>
</reference>
<keyword evidence="12" id="KW-0121">Carboxypeptidase</keyword>
<dbReference type="GO" id="GO:0009002">
    <property type="term" value="F:serine-type D-Ala-D-Ala carboxypeptidase activity"/>
    <property type="evidence" value="ECO:0007669"/>
    <property type="project" value="InterPro"/>
</dbReference>
<evidence type="ECO:0000256" key="4">
    <source>
        <dbReference type="ARBA" id="ARBA00022960"/>
    </source>
</evidence>
<keyword evidence="6" id="KW-0961">Cell wall biogenesis/degradation</keyword>
<feature type="active site" description="Acyl-ester intermediate" evidence="7">
    <location>
        <position position="60"/>
    </location>
</feature>
<dbReference type="GO" id="GO:0008360">
    <property type="term" value="P:regulation of cell shape"/>
    <property type="evidence" value="ECO:0007669"/>
    <property type="project" value="UniProtKB-KW"/>
</dbReference>
<evidence type="ECO:0000256" key="10">
    <source>
        <dbReference type="SAM" id="SignalP"/>
    </source>
</evidence>
<dbReference type="OrthoDB" id="9795979at2"/>
<feature type="active site" evidence="7">
    <location>
        <position position="120"/>
    </location>
</feature>
<evidence type="ECO:0000256" key="9">
    <source>
        <dbReference type="RuleBase" id="RU004016"/>
    </source>
</evidence>
<dbReference type="PANTHER" id="PTHR21581">
    <property type="entry name" value="D-ALANYL-D-ALANINE CARBOXYPEPTIDASE"/>
    <property type="match status" value="1"/>
</dbReference>
<feature type="signal peptide" evidence="10">
    <location>
        <begin position="1"/>
        <end position="27"/>
    </location>
</feature>
<evidence type="ECO:0000256" key="6">
    <source>
        <dbReference type="ARBA" id="ARBA00023316"/>
    </source>
</evidence>
<dbReference type="Pfam" id="PF00768">
    <property type="entry name" value="Peptidase_S11"/>
    <property type="match status" value="1"/>
</dbReference>
<accession>A0A1G6C8H4</accession>
<evidence type="ECO:0000256" key="3">
    <source>
        <dbReference type="ARBA" id="ARBA00022801"/>
    </source>
</evidence>
<dbReference type="Gene3D" id="3.40.710.10">
    <property type="entry name" value="DD-peptidase/beta-lactamase superfamily"/>
    <property type="match status" value="1"/>
</dbReference>
<dbReference type="EMBL" id="FMXQ01000004">
    <property type="protein sequence ID" value="SDB29094.1"/>
    <property type="molecule type" value="Genomic_DNA"/>
</dbReference>
<feature type="binding site" evidence="8">
    <location>
        <position position="222"/>
    </location>
    <ligand>
        <name>substrate</name>
    </ligand>
</feature>
<name>A0A1G6C8H4_9HYPH</name>
<dbReference type="InterPro" id="IPR012338">
    <property type="entry name" value="Beta-lactam/transpept-like"/>
</dbReference>
<evidence type="ECO:0000259" key="11">
    <source>
        <dbReference type="Pfam" id="PF00768"/>
    </source>
</evidence>
<organism evidence="12 13">
    <name type="scientific">Bauldia litoralis</name>
    <dbReference type="NCBI Taxonomy" id="665467"/>
    <lineage>
        <taxon>Bacteria</taxon>
        <taxon>Pseudomonadati</taxon>
        <taxon>Pseudomonadota</taxon>
        <taxon>Alphaproteobacteria</taxon>
        <taxon>Hyphomicrobiales</taxon>
        <taxon>Kaistiaceae</taxon>
        <taxon>Bauldia</taxon>
    </lineage>
</organism>
<dbReference type="Proteomes" id="UP000199071">
    <property type="component" value="Unassembled WGS sequence"/>
</dbReference>
<evidence type="ECO:0000256" key="7">
    <source>
        <dbReference type="PIRSR" id="PIRSR618044-1"/>
    </source>
</evidence>
<dbReference type="GO" id="GO:0006508">
    <property type="term" value="P:proteolysis"/>
    <property type="evidence" value="ECO:0007669"/>
    <property type="project" value="InterPro"/>
</dbReference>
<keyword evidence="12" id="KW-0645">Protease</keyword>
<dbReference type="GO" id="GO:0071555">
    <property type="term" value="P:cell wall organization"/>
    <property type="evidence" value="ECO:0007669"/>
    <property type="project" value="UniProtKB-KW"/>
</dbReference>
<dbReference type="PRINTS" id="PR00725">
    <property type="entry name" value="DADACBPTASE1"/>
</dbReference>
<evidence type="ECO:0000256" key="8">
    <source>
        <dbReference type="PIRSR" id="PIRSR618044-2"/>
    </source>
</evidence>
<keyword evidence="13" id="KW-1185">Reference proteome</keyword>
<keyword evidence="3" id="KW-0378">Hydrolase</keyword>
<dbReference type="GO" id="GO:0009252">
    <property type="term" value="P:peptidoglycan biosynthetic process"/>
    <property type="evidence" value="ECO:0007669"/>
    <property type="project" value="UniProtKB-KW"/>
</dbReference>
<keyword evidence="4" id="KW-0133">Cell shape</keyword>
<evidence type="ECO:0000256" key="1">
    <source>
        <dbReference type="ARBA" id="ARBA00007164"/>
    </source>
</evidence>
<evidence type="ECO:0000313" key="13">
    <source>
        <dbReference type="Proteomes" id="UP000199071"/>
    </source>
</evidence>
<dbReference type="InterPro" id="IPR001967">
    <property type="entry name" value="Peptidase_S11_N"/>
</dbReference>
<proteinExistence type="inferred from homology"/>
<feature type="domain" description="Peptidase S11 D-alanyl-D-alanine carboxypeptidase A N-terminal" evidence="11">
    <location>
        <begin position="30"/>
        <end position="252"/>
    </location>
</feature>
<gene>
    <name evidence="12" type="ORF">SAMN02982931_02181</name>
</gene>
<keyword evidence="2 10" id="KW-0732">Signal</keyword>
<evidence type="ECO:0000256" key="5">
    <source>
        <dbReference type="ARBA" id="ARBA00022984"/>
    </source>
</evidence>